<dbReference type="GO" id="GO:0005524">
    <property type="term" value="F:ATP binding"/>
    <property type="evidence" value="ECO:0007669"/>
    <property type="project" value="UniProtKB-KW"/>
</dbReference>
<dbReference type="SUPFAM" id="SSF52540">
    <property type="entry name" value="P-loop containing nucleoside triphosphate hydrolases"/>
    <property type="match status" value="1"/>
</dbReference>
<dbReference type="InterPro" id="IPR003593">
    <property type="entry name" value="AAA+_ATPase"/>
</dbReference>
<evidence type="ECO:0000256" key="2">
    <source>
        <dbReference type="ARBA" id="ARBA00022448"/>
    </source>
</evidence>
<evidence type="ECO:0000259" key="5">
    <source>
        <dbReference type="PROSITE" id="PS50893"/>
    </source>
</evidence>
<dbReference type="Gene3D" id="3.40.50.300">
    <property type="entry name" value="P-loop containing nucleotide triphosphate hydrolases"/>
    <property type="match status" value="1"/>
</dbReference>
<reference evidence="6" key="1">
    <citation type="submission" date="2024-06" db="EMBL/GenBank/DDBJ databases">
        <authorList>
            <person name="Fan A."/>
            <person name="Zhang F.Y."/>
            <person name="Zhang L."/>
        </authorList>
    </citation>
    <scope>NUCLEOTIDE SEQUENCE</scope>
    <source>
        <strain evidence="6">Y61</strain>
    </source>
</reference>
<evidence type="ECO:0000313" key="6">
    <source>
        <dbReference type="EMBL" id="XCJ18160.1"/>
    </source>
</evidence>
<dbReference type="RefSeq" id="WP_353949236.1">
    <property type="nucleotide sequence ID" value="NZ_CP159510.1"/>
</dbReference>
<dbReference type="PROSITE" id="PS00211">
    <property type="entry name" value="ABC_TRANSPORTER_1"/>
    <property type="match status" value="1"/>
</dbReference>
<evidence type="ECO:0000256" key="1">
    <source>
        <dbReference type="ARBA" id="ARBA00005417"/>
    </source>
</evidence>
<evidence type="ECO:0000256" key="4">
    <source>
        <dbReference type="ARBA" id="ARBA00022840"/>
    </source>
</evidence>
<dbReference type="InterPro" id="IPR017871">
    <property type="entry name" value="ABC_transporter-like_CS"/>
</dbReference>
<accession>A0AAU8IIU0</accession>
<dbReference type="Pfam" id="PF00005">
    <property type="entry name" value="ABC_tran"/>
    <property type="match status" value="1"/>
</dbReference>
<gene>
    <name evidence="6" type="ORF">ABNN70_06875</name>
</gene>
<dbReference type="InterPro" id="IPR003439">
    <property type="entry name" value="ABC_transporter-like_ATP-bd"/>
</dbReference>
<dbReference type="InterPro" id="IPR050153">
    <property type="entry name" value="Metal_Ion_Import_ABC"/>
</dbReference>
<comment type="similarity">
    <text evidence="1">Belongs to the ABC transporter superfamily.</text>
</comment>
<dbReference type="PANTHER" id="PTHR42734:SF17">
    <property type="entry name" value="METAL TRANSPORT SYSTEM ATP-BINDING PROTEIN TM_0124-RELATED"/>
    <property type="match status" value="1"/>
</dbReference>
<dbReference type="AlphaFoldDB" id="A0AAU8IIU0"/>
<feature type="domain" description="ABC transporter" evidence="5">
    <location>
        <begin position="3"/>
        <end position="242"/>
    </location>
</feature>
<keyword evidence="2" id="KW-0813">Transport</keyword>
<evidence type="ECO:0000256" key="3">
    <source>
        <dbReference type="ARBA" id="ARBA00022741"/>
    </source>
</evidence>
<proteinExistence type="inferred from homology"/>
<protein>
    <submittedName>
        <fullName evidence="6">ABC transporter ATP-binding protein</fullName>
    </submittedName>
</protein>
<keyword evidence="3" id="KW-0547">Nucleotide-binding</keyword>
<dbReference type="PANTHER" id="PTHR42734">
    <property type="entry name" value="METAL TRANSPORT SYSTEM ATP-BINDING PROTEIN TM_0124-RELATED"/>
    <property type="match status" value="1"/>
</dbReference>
<dbReference type="GO" id="GO:0016887">
    <property type="term" value="F:ATP hydrolysis activity"/>
    <property type="evidence" value="ECO:0007669"/>
    <property type="project" value="InterPro"/>
</dbReference>
<name>A0AAU8IIU0_9BACL</name>
<dbReference type="PROSITE" id="PS50893">
    <property type="entry name" value="ABC_TRANSPORTER_2"/>
    <property type="match status" value="1"/>
</dbReference>
<dbReference type="InterPro" id="IPR027417">
    <property type="entry name" value="P-loop_NTPase"/>
</dbReference>
<keyword evidence="4 6" id="KW-0067">ATP-binding</keyword>
<sequence>MIIDARDVSWVRADRTILHHVDWQIQKGEYWSLVGLNGSGKTTLLKMINGYIWPTSGSLSVLNKPFGSYDLRELRKKIGWVSSALSERIRPADDPESIVLSGRFASIGLYDSVSPDECEKAQALLNRLGCSSFAGRAFGLLSQGEKQRVLIARALMADPELLILDEPCNGLDLFAREQLLSLISRLAHSAEAPSLIFVTHHVEEILPCFEHTLLLKAGTVFKSGKTGEVMTPEVMTDFYDHRVSVQRRSGRLHVDLCVHG</sequence>
<dbReference type="EMBL" id="CP159510">
    <property type="protein sequence ID" value="XCJ18160.1"/>
    <property type="molecule type" value="Genomic_DNA"/>
</dbReference>
<dbReference type="SMART" id="SM00382">
    <property type="entry name" value="AAA"/>
    <property type="match status" value="1"/>
</dbReference>
<organism evidence="6">
    <name type="scientific">Sporolactobacillus sp. Y61</name>
    <dbReference type="NCBI Taxonomy" id="3160863"/>
    <lineage>
        <taxon>Bacteria</taxon>
        <taxon>Bacillati</taxon>
        <taxon>Bacillota</taxon>
        <taxon>Bacilli</taxon>
        <taxon>Bacillales</taxon>
        <taxon>Sporolactobacillaceae</taxon>
        <taxon>Sporolactobacillus</taxon>
    </lineage>
</organism>